<sequence length="105" mass="12242">MTRIEEIEKEIYDIIKQALTSYRLSNYVDEDGDAYPLLDHLSIPGENISTGKDEIDFIVDHIAHKLSPFIVTENNESKEKICKLEKTLKNEQNYTLLLLNRFKNL</sequence>
<comment type="caution">
    <text evidence="1">The sequence shown here is derived from an EMBL/GenBank/DDBJ whole genome shotgun (WGS) entry which is preliminary data.</text>
</comment>
<proteinExistence type="predicted"/>
<name>A0A0F9MND2_9ZZZZ</name>
<gene>
    <name evidence="1" type="ORF">LCGC14_1052700</name>
</gene>
<evidence type="ECO:0000313" key="1">
    <source>
        <dbReference type="EMBL" id="KKN08840.1"/>
    </source>
</evidence>
<protein>
    <submittedName>
        <fullName evidence="1">Uncharacterized protein</fullName>
    </submittedName>
</protein>
<reference evidence="1" key="1">
    <citation type="journal article" date="2015" name="Nature">
        <title>Complex archaea that bridge the gap between prokaryotes and eukaryotes.</title>
        <authorList>
            <person name="Spang A."/>
            <person name="Saw J.H."/>
            <person name="Jorgensen S.L."/>
            <person name="Zaremba-Niedzwiedzka K."/>
            <person name="Martijn J."/>
            <person name="Lind A.E."/>
            <person name="van Eijk R."/>
            <person name="Schleper C."/>
            <person name="Guy L."/>
            <person name="Ettema T.J."/>
        </authorList>
    </citation>
    <scope>NUCLEOTIDE SEQUENCE</scope>
</reference>
<organism evidence="1">
    <name type="scientific">marine sediment metagenome</name>
    <dbReference type="NCBI Taxonomy" id="412755"/>
    <lineage>
        <taxon>unclassified sequences</taxon>
        <taxon>metagenomes</taxon>
        <taxon>ecological metagenomes</taxon>
    </lineage>
</organism>
<accession>A0A0F9MND2</accession>
<dbReference type="AlphaFoldDB" id="A0A0F9MND2"/>
<dbReference type="EMBL" id="LAZR01004412">
    <property type="protein sequence ID" value="KKN08840.1"/>
    <property type="molecule type" value="Genomic_DNA"/>
</dbReference>